<comment type="caution">
    <text evidence="1">The sequence shown here is derived from an EMBL/GenBank/DDBJ whole genome shotgun (WGS) entry which is preliminary data.</text>
</comment>
<dbReference type="PANTHER" id="PTHR40267">
    <property type="entry name" value="BLR3294 PROTEIN"/>
    <property type="match status" value="1"/>
</dbReference>
<proteinExistence type="predicted"/>
<dbReference type="GO" id="GO:0016853">
    <property type="term" value="F:isomerase activity"/>
    <property type="evidence" value="ECO:0007669"/>
    <property type="project" value="UniProtKB-KW"/>
</dbReference>
<dbReference type="PIRSF" id="PIRSF015736">
    <property type="entry name" value="MI"/>
    <property type="match status" value="1"/>
</dbReference>
<sequence length="234" mass="24076">MTRRIAMLYPGHSAEDDYPVLAERLGVDLPVTHTWEGPTLHDVESLRALGTDDQLHPAAAAAGAADTVMWACTSGSFVYGWDGARAQADRLAVAAGVPASSTSLAFAAALARLAIDRVAVAATYPADVAAAFTDFLGGAGVAVTALTSHDIPSGEDAGRVGDAGVRELARSVDRAGADALLLPDTALRTARLIDELEDELGTTVLTANQVTAWQGMVLAGVEAPDTGPGRLFRG</sequence>
<reference evidence="1 2" key="1">
    <citation type="submission" date="2020-07" db="EMBL/GenBank/DDBJ databases">
        <title>Sequencing the genomes of 1000 actinobacteria strains.</title>
        <authorList>
            <person name="Klenk H.-P."/>
        </authorList>
    </citation>
    <scope>NUCLEOTIDE SEQUENCE [LARGE SCALE GENOMIC DNA]</scope>
    <source>
        <strain evidence="1 2">DSM 103164</strain>
    </source>
</reference>
<name>A0A7Z0D7R9_9ACTN</name>
<dbReference type="PANTHER" id="PTHR40267:SF1">
    <property type="entry name" value="BLR3294 PROTEIN"/>
    <property type="match status" value="1"/>
</dbReference>
<dbReference type="Pfam" id="PF17645">
    <property type="entry name" value="Amdase"/>
    <property type="match status" value="1"/>
</dbReference>
<protein>
    <submittedName>
        <fullName evidence="1">Maleate cis-trans isomerase</fullName>
    </submittedName>
</protein>
<dbReference type="InterPro" id="IPR026286">
    <property type="entry name" value="MaiA/AMDase"/>
</dbReference>
<dbReference type="Gene3D" id="3.40.50.12500">
    <property type="match status" value="1"/>
</dbReference>
<evidence type="ECO:0000313" key="2">
    <source>
        <dbReference type="Proteomes" id="UP000527616"/>
    </source>
</evidence>
<organism evidence="1 2">
    <name type="scientific">Naumannella cuiyingiana</name>
    <dbReference type="NCBI Taxonomy" id="1347891"/>
    <lineage>
        <taxon>Bacteria</taxon>
        <taxon>Bacillati</taxon>
        <taxon>Actinomycetota</taxon>
        <taxon>Actinomycetes</taxon>
        <taxon>Propionibacteriales</taxon>
        <taxon>Propionibacteriaceae</taxon>
        <taxon>Naumannella</taxon>
    </lineage>
</organism>
<dbReference type="EMBL" id="JACBZS010000001">
    <property type="protein sequence ID" value="NYI70427.1"/>
    <property type="molecule type" value="Genomic_DNA"/>
</dbReference>
<accession>A0A7Z0D7R9</accession>
<keyword evidence="1" id="KW-0413">Isomerase</keyword>
<dbReference type="InterPro" id="IPR053714">
    <property type="entry name" value="Iso_Racemase_Enz_sf"/>
</dbReference>
<dbReference type="RefSeq" id="WP_179444387.1">
    <property type="nucleotide sequence ID" value="NZ_JACBZS010000001.1"/>
</dbReference>
<dbReference type="AlphaFoldDB" id="A0A7Z0D7R9"/>
<keyword evidence="2" id="KW-1185">Reference proteome</keyword>
<evidence type="ECO:0000313" key="1">
    <source>
        <dbReference type="EMBL" id="NYI70427.1"/>
    </source>
</evidence>
<dbReference type="Proteomes" id="UP000527616">
    <property type="component" value="Unassembled WGS sequence"/>
</dbReference>
<gene>
    <name evidence="1" type="ORF">GGQ54_000987</name>
</gene>